<dbReference type="Pfam" id="PF17827">
    <property type="entry name" value="PrmC_N"/>
    <property type="match status" value="1"/>
</dbReference>
<dbReference type="GO" id="GO:0102559">
    <property type="term" value="F:peptide chain release factor N(5)-glutamine methyltransferase activity"/>
    <property type="evidence" value="ECO:0007669"/>
    <property type="project" value="UniProtKB-EC"/>
</dbReference>
<dbReference type="Proteomes" id="UP000582837">
    <property type="component" value="Unassembled WGS sequence"/>
</dbReference>
<feature type="binding site" evidence="5">
    <location>
        <position position="197"/>
    </location>
    <ligand>
        <name>S-adenosyl-L-methionine</name>
        <dbReference type="ChEBI" id="CHEBI:59789"/>
    </ligand>
</feature>
<dbReference type="InterPro" id="IPR004556">
    <property type="entry name" value="HemK-like"/>
</dbReference>
<proteinExistence type="inferred from homology"/>
<feature type="domain" description="Release factor glutamine methyltransferase N-terminal" evidence="7">
    <location>
        <begin position="11"/>
        <end position="79"/>
    </location>
</feature>
<dbReference type="InterPro" id="IPR029063">
    <property type="entry name" value="SAM-dependent_MTases_sf"/>
</dbReference>
<dbReference type="AlphaFoldDB" id="A0A841GRK7"/>
<dbReference type="EMBL" id="JACHIA010000004">
    <property type="protein sequence ID" value="MBB6070252.1"/>
    <property type="molecule type" value="Genomic_DNA"/>
</dbReference>
<feature type="binding site" evidence="5">
    <location>
        <position position="153"/>
    </location>
    <ligand>
        <name>S-adenosyl-L-methionine</name>
        <dbReference type="ChEBI" id="CHEBI:59789"/>
    </ligand>
</feature>
<reference evidence="8 9" key="1">
    <citation type="submission" date="2020-08" db="EMBL/GenBank/DDBJ databases">
        <title>Genomic Encyclopedia of Type Strains, Phase IV (KMG-IV): sequencing the most valuable type-strain genomes for metagenomic binning, comparative biology and taxonomic classification.</title>
        <authorList>
            <person name="Goeker M."/>
        </authorList>
    </citation>
    <scope>NUCLEOTIDE SEQUENCE [LARGE SCALE GENOMIC DNA]</scope>
    <source>
        <strain evidence="8 9">DSM 29007</strain>
    </source>
</reference>
<dbReference type="PROSITE" id="PS00092">
    <property type="entry name" value="N6_MTASE"/>
    <property type="match status" value="1"/>
</dbReference>
<evidence type="ECO:0000259" key="6">
    <source>
        <dbReference type="Pfam" id="PF05175"/>
    </source>
</evidence>
<dbReference type="PANTHER" id="PTHR18895:SF74">
    <property type="entry name" value="MTRF1L RELEASE FACTOR GLUTAMINE METHYLTRANSFERASE"/>
    <property type="match status" value="1"/>
</dbReference>
<keyword evidence="3 5" id="KW-0949">S-adenosyl-L-methionine</keyword>
<dbReference type="InterPro" id="IPR002052">
    <property type="entry name" value="DNA_methylase_N6_adenine_CS"/>
</dbReference>
<dbReference type="HAMAP" id="MF_02126">
    <property type="entry name" value="RF_methyltr_PrmC"/>
    <property type="match status" value="1"/>
</dbReference>
<name>A0A841GRK7_9BACT</name>
<evidence type="ECO:0000259" key="7">
    <source>
        <dbReference type="Pfam" id="PF17827"/>
    </source>
</evidence>
<sequence>MTQPRRWTVVEMIKSTAEYLAGKNFHNPRLNAELLLAGMLGLKRLDLYLQHDRPLTPEELDEFRSRLRRRARREPLQYIDGTAAFRDLVLHVDGRVLIPRPETEVLVQHVLDWAAKRAGEERALSAVDLGTGSGAIALALATEGPFRRVVATDVDRDTLRAARDNHGRTAPESPVEFRPGDLWRAVGDERFDVVVSNPPYIGEDERAAMDTEVVDWEPAGALFAGPDGLRVIRPLVAGAADHLEEGGLLALEMGAAQGAAVCRLIEQTNAFGPARVLPDLAGRDRVVLAERR</sequence>
<evidence type="ECO:0000256" key="5">
    <source>
        <dbReference type="HAMAP-Rule" id="MF_02126"/>
    </source>
</evidence>
<keyword evidence="9" id="KW-1185">Reference proteome</keyword>
<evidence type="ECO:0000256" key="1">
    <source>
        <dbReference type="ARBA" id="ARBA00022603"/>
    </source>
</evidence>
<evidence type="ECO:0000313" key="8">
    <source>
        <dbReference type="EMBL" id="MBB6070252.1"/>
    </source>
</evidence>
<dbReference type="GO" id="GO:0003676">
    <property type="term" value="F:nucleic acid binding"/>
    <property type="evidence" value="ECO:0007669"/>
    <property type="project" value="InterPro"/>
</dbReference>
<evidence type="ECO:0000256" key="3">
    <source>
        <dbReference type="ARBA" id="ARBA00022691"/>
    </source>
</evidence>
<dbReference type="InterPro" id="IPR050320">
    <property type="entry name" value="N5-glutamine_MTase"/>
</dbReference>
<feature type="binding site" evidence="5">
    <location>
        <begin position="130"/>
        <end position="134"/>
    </location>
    <ligand>
        <name>S-adenosyl-L-methionine</name>
        <dbReference type="ChEBI" id="CHEBI:59789"/>
    </ligand>
</feature>
<evidence type="ECO:0000256" key="2">
    <source>
        <dbReference type="ARBA" id="ARBA00022679"/>
    </source>
</evidence>
<dbReference type="Pfam" id="PF05175">
    <property type="entry name" value="MTS"/>
    <property type="match status" value="1"/>
</dbReference>
<dbReference type="SUPFAM" id="SSF53335">
    <property type="entry name" value="S-adenosyl-L-methionine-dependent methyltransferases"/>
    <property type="match status" value="1"/>
</dbReference>
<dbReference type="Gene3D" id="1.10.8.10">
    <property type="entry name" value="DNA helicase RuvA subunit, C-terminal domain"/>
    <property type="match status" value="1"/>
</dbReference>
<comment type="similarity">
    <text evidence="5">Belongs to the protein N5-glutamine methyltransferase family. PrmC subfamily.</text>
</comment>
<feature type="binding site" evidence="5">
    <location>
        <begin position="197"/>
        <end position="200"/>
    </location>
    <ligand>
        <name>substrate</name>
    </ligand>
</feature>
<dbReference type="EC" id="2.1.1.297" evidence="5"/>
<comment type="function">
    <text evidence="5">Methylates the class 1 translation termination release factors RF1/PrfA and RF2/PrfB on the glutamine residue of the universally conserved GGQ motif.</text>
</comment>
<evidence type="ECO:0000256" key="4">
    <source>
        <dbReference type="ARBA" id="ARBA00048391"/>
    </source>
</evidence>
<comment type="caution">
    <text evidence="5">Lacks conserved residue(s) required for the propagation of feature annotation.</text>
</comment>
<comment type="catalytic activity">
    <reaction evidence="4 5">
        <text>L-glutaminyl-[peptide chain release factor] + S-adenosyl-L-methionine = N(5)-methyl-L-glutaminyl-[peptide chain release factor] + S-adenosyl-L-homocysteine + H(+)</text>
        <dbReference type="Rhea" id="RHEA:42896"/>
        <dbReference type="Rhea" id="RHEA-COMP:10271"/>
        <dbReference type="Rhea" id="RHEA-COMP:10272"/>
        <dbReference type="ChEBI" id="CHEBI:15378"/>
        <dbReference type="ChEBI" id="CHEBI:30011"/>
        <dbReference type="ChEBI" id="CHEBI:57856"/>
        <dbReference type="ChEBI" id="CHEBI:59789"/>
        <dbReference type="ChEBI" id="CHEBI:61891"/>
        <dbReference type="EC" id="2.1.1.297"/>
    </reaction>
</comment>
<protein>
    <recommendedName>
        <fullName evidence="5">Release factor glutamine methyltransferase</fullName>
        <shortName evidence="5">RF MTase</shortName>
        <ecNumber evidence="5">2.1.1.297</ecNumber>
    </recommendedName>
    <alternativeName>
        <fullName evidence="5">N5-glutamine methyltransferase PrmC</fullName>
    </alternativeName>
    <alternativeName>
        <fullName evidence="5">Protein-(glutamine-N5) MTase PrmC</fullName>
    </alternativeName>
    <alternativeName>
        <fullName evidence="5">Protein-glutamine N-methyltransferase PrmC</fullName>
    </alternativeName>
</protein>
<keyword evidence="2 5" id="KW-0808">Transferase</keyword>
<dbReference type="PANTHER" id="PTHR18895">
    <property type="entry name" value="HEMK METHYLTRANSFERASE"/>
    <property type="match status" value="1"/>
</dbReference>
<dbReference type="InterPro" id="IPR019874">
    <property type="entry name" value="RF_methyltr_PrmC"/>
</dbReference>
<accession>A0A841GRK7</accession>
<dbReference type="InterPro" id="IPR040758">
    <property type="entry name" value="PrmC_N"/>
</dbReference>
<keyword evidence="1 5" id="KW-0489">Methyltransferase</keyword>
<dbReference type="CDD" id="cd02440">
    <property type="entry name" value="AdoMet_MTases"/>
    <property type="match status" value="1"/>
</dbReference>
<gene>
    <name evidence="5" type="primary">prmC</name>
    <name evidence="8" type="ORF">HNQ61_001871</name>
</gene>
<dbReference type="InterPro" id="IPR007848">
    <property type="entry name" value="Small_mtfrase_dom"/>
</dbReference>
<comment type="caution">
    <text evidence="8">The sequence shown here is derived from an EMBL/GenBank/DDBJ whole genome shotgun (WGS) entry which is preliminary data.</text>
</comment>
<feature type="domain" description="Methyltransferase small" evidence="6">
    <location>
        <begin position="122"/>
        <end position="203"/>
    </location>
</feature>
<dbReference type="RefSeq" id="WP_170035649.1">
    <property type="nucleotide sequence ID" value="NZ_JABDTL010000001.1"/>
</dbReference>
<dbReference type="GO" id="GO:0032259">
    <property type="term" value="P:methylation"/>
    <property type="evidence" value="ECO:0007669"/>
    <property type="project" value="UniProtKB-KW"/>
</dbReference>
<dbReference type="NCBIfam" id="TIGR03534">
    <property type="entry name" value="RF_mod_PrmC"/>
    <property type="match status" value="1"/>
</dbReference>
<dbReference type="Gene3D" id="3.40.50.150">
    <property type="entry name" value="Vaccinia Virus protein VP39"/>
    <property type="match status" value="1"/>
</dbReference>
<dbReference type="NCBIfam" id="TIGR00536">
    <property type="entry name" value="hemK_fam"/>
    <property type="match status" value="1"/>
</dbReference>
<evidence type="ECO:0000313" key="9">
    <source>
        <dbReference type="Proteomes" id="UP000582837"/>
    </source>
</evidence>
<organism evidence="8 9">
    <name type="scientific">Longimicrobium terrae</name>
    <dbReference type="NCBI Taxonomy" id="1639882"/>
    <lineage>
        <taxon>Bacteria</taxon>
        <taxon>Pseudomonadati</taxon>
        <taxon>Gemmatimonadota</taxon>
        <taxon>Longimicrobiia</taxon>
        <taxon>Longimicrobiales</taxon>
        <taxon>Longimicrobiaceae</taxon>
        <taxon>Longimicrobium</taxon>
    </lineage>
</organism>